<evidence type="ECO:0000256" key="9">
    <source>
        <dbReference type="ARBA" id="ARBA00023136"/>
    </source>
</evidence>
<evidence type="ECO:0000256" key="5">
    <source>
        <dbReference type="ARBA" id="ARBA00022692"/>
    </source>
</evidence>
<dbReference type="NCBIfam" id="TIGR00810">
    <property type="entry name" value="secG"/>
    <property type="match status" value="1"/>
</dbReference>
<evidence type="ECO:0000256" key="10">
    <source>
        <dbReference type="SAM" id="MobiDB-lite"/>
    </source>
</evidence>
<evidence type="ECO:0000256" key="3">
    <source>
        <dbReference type="ARBA" id="ARBA00022448"/>
    </source>
</evidence>
<dbReference type="InterPro" id="IPR004692">
    <property type="entry name" value="SecG"/>
</dbReference>
<sequence length="116" mass="11836">MTTILIFIHITICLLLIGIVLIQGGKGAEIGSTFGGGSSQTIFGGRGAATFMNKLTTGIAIAFMITSLILTVVTVKQGSSVVQSTVIPEKKSIPPSPAGANPATPEQAPTDKPAKK</sequence>
<name>A0A3B1DD03_9ZZZZ</name>
<keyword evidence="3" id="KW-0813">Transport</keyword>
<dbReference type="PANTHER" id="PTHR34182">
    <property type="entry name" value="PROTEIN-EXPORT MEMBRANE PROTEIN SECG"/>
    <property type="match status" value="1"/>
</dbReference>
<dbReference type="GO" id="GO:0005886">
    <property type="term" value="C:plasma membrane"/>
    <property type="evidence" value="ECO:0007669"/>
    <property type="project" value="UniProtKB-SubCell"/>
</dbReference>
<evidence type="ECO:0000256" key="8">
    <source>
        <dbReference type="ARBA" id="ARBA00023010"/>
    </source>
</evidence>
<evidence type="ECO:0000256" key="7">
    <source>
        <dbReference type="ARBA" id="ARBA00022989"/>
    </source>
</evidence>
<dbReference type="AlphaFoldDB" id="A0A3B1DD03"/>
<proteinExistence type="inferred from homology"/>
<dbReference type="GO" id="GO:0015450">
    <property type="term" value="F:protein-transporting ATPase activity"/>
    <property type="evidence" value="ECO:0007669"/>
    <property type="project" value="InterPro"/>
</dbReference>
<protein>
    <recommendedName>
        <fullName evidence="13">Protein translocase membrane subunit SecG</fullName>
    </recommendedName>
</protein>
<keyword evidence="8" id="KW-0811">Translocation</keyword>
<feature type="transmembrane region" description="Helical" evidence="11">
    <location>
        <begin position="51"/>
        <end position="75"/>
    </location>
</feature>
<reference evidence="12" key="1">
    <citation type="submission" date="2018-06" db="EMBL/GenBank/DDBJ databases">
        <authorList>
            <person name="Zhirakovskaya E."/>
        </authorList>
    </citation>
    <scope>NUCLEOTIDE SEQUENCE</scope>
</reference>
<evidence type="ECO:0000256" key="4">
    <source>
        <dbReference type="ARBA" id="ARBA00022475"/>
    </source>
</evidence>
<organism evidence="12">
    <name type="scientific">hydrothermal vent metagenome</name>
    <dbReference type="NCBI Taxonomy" id="652676"/>
    <lineage>
        <taxon>unclassified sequences</taxon>
        <taxon>metagenomes</taxon>
        <taxon>ecological metagenomes</taxon>
    </lineage>
</organism>
<dbReference type="EMBL" id="UOGI01000377">
    <property type="protein sequence ID" value="VAX34723.1"/>
    <property type="molecule type" value="Genomic_DNA"/>
</dbReference>
<evidence type="ECO:0000256" key="11">
    <source>
        <dbReference type="SAM" id="Phobius"/>
    </source>
</evidence>
<dbReference type="PANTHER" id="PTHR34182:SF1">
    <property type="entry name" value="PROTEIN-EXPORT MEMBRANE PROTEIN SECG"/>
    <property type="match status" value="1"/>
</dbReference>
<comment type="subcellular location">
    <subcellularLocation>
        <location evidence="1">Cell membrane</location>
        <topology evidence="1">Multi-pass membrane protein</topology>
    </subcellularLocation>
</comment>
<evidence type="ECO:0000256" key="2">
    <source>
        <dbReference type="ARBA" id="ARBA00008445"/>
    </source>
</evidence>
<dbReference type="PRINTS" id="PR01651">
    <property type="entry name" value="SECGEXPORT"/>
</dbReference>
<keyword evidence="5 11" id="KW-0812">Transmembrane</keyword>
<dbReference type="GO" id="GO:0009306">
    <property type="term" value="P:protein secretion"/>
    <property type="evidence" value="ECO:0007669"/>
    <property type="project" value="InterPro"/>
</dbReference>
<dbReference type="Pfam" id="PF03840">
    <property type="entry name" value="SecG"/>
    <property type="match status" value="1"/>
</dbReference>
<evidence type="ECO:0000256" key="1">
    <source>
        <dbReference type="ARBA" id="ARBA00004651"/>
    </source>
</evidence>
<keyword evidence="6" id="KW-0653">Protein transport</keyword>
<accession>A0A3B1DD03</accession>
<gene>
    <name evidence="12" type="ORF">MNBD_NITROSPIRAE03-1681</name>
</gene>
<evidence type="ECO:0008006" key="13">
    <source>
        <dbReference type="Google" id="ProtNLM"/>
    </source>
</evidence>
<feature type="region of interest" description="Disordered" evidence="10">
    <location>
        <begin position="84"/>
        <end position="116"/>
    </location>
</feature>
<evidence type="ECO:0000256" key="6">
    <source>
        <dbReference type="ARBA" id="ARBA00022927"/>
    </source>
</evidence>
<dbReference type="GO" id="GO:0043952">
    <property type="term" value="P:protein transport by the Sec complex"/>
    <property type="evidence" value="ECO:0007669"/>
    <property type="project" value="TreeGrafter"/>
</dbReference>
<keyword evidence="7 11" id="KW-1133">Transmembrane helix</keyword>
<evidence type="ECO:0000313" key="12">
    <source>
        <dbReference type="EMBL" id="VAX34723.1"/>
    </source>
</evidence>
<comment type="similarity">
    <text evidence="2">Belongs to the SecG family.</text>
</comment>
<keyword evidence="9 11" id="KW-0472">Membrane</keyword>
<keyword evidence="4" id="KW-1003">Cell membrane</keyword>
<dbReference type="GO" id="GO:0065002">
    <property type="term" value="P:intracellular protein transmembrane transport"/>
    <property type="evidence" value="ECO:0007669"/>
    <property type="project" value="TreeGrafter"/>
</dbReference>